<dbReference type="Proteomes" id="UP000324897">
    <property type="component" value="Chromosome 7"/>
</dbReference>
<evidence type="ECO:0000256" key="1">
    <source>
        <dbReference type="SAM" id="MobiDB-lite"/>
    </source>
</evidence>
<dbReference type="InterPro" id="IPR053151">
    <property type="entry name" value="RNase_H-like"/>
</dbReference>
<feature type="compositionally biased region" description="Basic residues" evidence="1">
    <location>
        <begin position="336"/>
        <end position="348"/>
    </location>
</feature>
<dbReference type="Pfam" id="PF13456">
    <property type="entry name" value="RVT_3"/>
    <property type="match status" value="1"/>
</dbReference>
<evidence type="ECO:0000313" key="4">
    <source>
        <dbReference type="EMBL" id="TVU18655.1"/>
    </source>
</evidence>
<feature type="compositionally biased region" description="Low complexity" evidence="1">
    <location>
        <begin position="376"/>
        <end position="409"/>
    </location>
</feature>
<dbReference type="InterPro" id="IPR044730">
    <property type="entry name" value="RNase_H-like_dom_plant"/>
</dbReference>
<feature type="domain" description="RNase H type-1" evidence="2">
    <location>
        <begin position="163"/>
        <end position="284"/>
    </location>
</feature>
<gene>
    <name evidence="4" type="ORF">EJB05_34765</name>
</gene>
<dbReference type="PANTHER" id="PTHR47723:SF24">
    <property type="entry name" value="RNASE H TYPE-1 DOMAIN-CONTAINING PROTEIN"/>
    <property type="match status" value="1"/>
</dbReference>
<dbReference type="InterPro" id="IPR026960">
    <property type="entry name" value="RVT-Znf"/>
</dbReference>
<name>A0A5J9U505_9POAL</name>
<dbReference type="SUPFAM" id="SSF53098">
    <property type="entry name" value="Ribonuclease H-like"/>
    <property type="match status" value="1"/>
</dbReference>
<protein>
    <recommendedName>
        <fullName evidence="6">RNase H type-1 domain-containing protein</fullName>
    </recommendedName>
</protein>
<evidence type="ECO:0008006" key="6">
    <source>
        <dbReference type="Google" id="ProtNLM"/>
    </source>
</evidence>
<organism evidence="4 5">
    <name type="scientific">Eragrostis curvula</name>
    <name type="common">weeping love grass</name>
    <dbReference type="NCBI Taxonomy" id="38414"/>
    <lineage>
        <taxon>Eukaryota</taxon>
        <taxon>Viridiplantae</taxon>
        <taxon>Streptophyta</taxon>
        <taxon>Embryophyta</taxon>
        <taxon>Tracheophyta</taxon>
        <taxon>Spermatophyta</taxon>
        <taxon>Magnoliopsida</taxon>
        <taxon>Liliopsida</taxon>
        <taxon>Poales</taxon>
        <taxon>Poaceae</taxon>
        <taxon>PACMAD clade</taxon>
        <taxon>Chloridoideae</taxon>
        <taxon>Eragrostideae</taxon>
        <taxon>Eragrostidinae</taxon>
        <taxon>Eragrostis</taxon>
    </lineage>
</organism>
<sequence length="476" mass="52915">MKIPPKIRIFWCRVINNFMPSKAELKRRHVAKESFCEACGDPSESIFHVAMECSYARRFWEVVREVMGVKVPTLHPLSWAKDIISGHICSAADANVLVCGVWSQWTGRNARAHGSLRRDPGAAVRHIDKMLEDLMCLEDKKEPRKVRVMEVWKPPDTGWIKVNTDGAFDAASGKGAAGVILRNERGETLAAEGRKYENLTDALTVEALAARNGLLLAVALGYNKVILELDNQSLANSLKSMENDRSTISDLWQGVQELGRSLLSFRISFVHREANLAAHCCAKMPTVSETMWSSFGYAPDWLLEPRTRLLPLFLPSFFFTAPRTGSSSTAAAIRVSLRHPKARPRPRNRTSASPASSSAAVDPGHLDPTPVRLHRASAPTSLARRPSAPARARGPRTRPSPLPAMTRGTATRRRPALPPPPLQRASPTRRHPSWRLPDVPTCLPDVLPPPQQLPARRAVPHTLPRYPRCRNRIPLR</sequence>
<dbReference type="PANTHER" id="PTHR47723">
    <property type="entry name" value="OS05G0353850 PROTEIN"/>
    <property type="match status" value="1"/>
</dbReference>
<dbReference type="Gene3D" id="3.30.420.10">
    <property type="entry name" value="Ribonuclease H-like superfamily/Ribonuclease H"/>
    <property type="match status" value="1"/>
</dbReference>
<dbReference type="InterPro" id="IPR012337">
    <property type="entry name" value="RNaseH-like_sf"/>
</dbReference>
<feature type="domain" description="Reverse transcriptase zinc-binding" evidence="3">
    <location>
        <begin position="2"/>
        <end position="60"/>
    </location>
</feature>
<reference evidence="4 5" key="1">
    <citation type="journal article" date="2019" name="Sci. Rep.">
        <title>A high-quality genome of Eragrostis curvula grass provides insights into Poaceae evolution and supports new strategies to enhance forage quality.</title>
        <authorList>
            <person name="Carballo J."/>
            <person name="Santos B.A.C.M."/>
            <person name="Zappacosta D."/>
            <person name="Garbus I."/>
            <person name="Selva J.P."/>
            <person name="Gallo C.A."/>
            <person name="Diaz A."/>
            <person name="Albertini E."/>
            <person name="Caccamo M."/>
            <person name="Echenique V."/>
        </authorList>
    </citation>
    <scope>NUCLEOTIDE SEQUENCE [LARGE SCALE GENOMIC DNA]</scope>
    <source>
        <strain evidence="5">cv. Victoria</strain>
        <tissue evidence="4">Leaf</tissue>
    </source>
</reference>
<dbReference type="GO" id="GO:0003676">
    <property type="term" value="F:nucleic acid binding"/>
    <property type="evidence" value="ECO:0007669"/>
    <property type="project" value="InterPro"/>
</dbReference>
<dbReference type="CDD" id="cd06222">
    <property type="entry name" value="RNase_H_like"/>
    <property type="match status" value="1"/>
</dbReference>
<dbReference type="Pfam" id="PF13966">
    <property type="entry name" value="zf-RVT"/>
    <property type="match status" value="1"/>
</dbReference>
<dbReference type="InterPro" id="IPR036397">
    <property type="entry name" value="RNaseH_sf"/>
</dbReference>
<evidence type="ECO:0000259" key="3">
    <source>
        <dbReference type="Pfam" id="PF13966"/>
    </source>
</evidence>
<dbReference type="OrthoDB" id="1906820at2759"/>
<dbReference type="Gramene" id="TVU18655">
    <property type="protein sequence ID" value="TVU18655"/>
    <property type="gene ID" value="EJB05_34765"/>
</dbReference>
<evidence type="ECO:0000259" key="2">
    <source>
        <dbReference type="Pfam" id="PF13456"/>
    </source>
</evidence>
<dbReference type="AlphaFoldDB" id="A0A5J9U505"/>
<feature type="region of interest" description="Disordered" evidence="1">
    <location>
        <begin position="336"/>
        <end position="436"/>
    </location>
</feature>
<dbReference type="EMBL" id="RWGY01000029">
    <property type="protein sequence ID" value="TVU18655.1"/>
    <property type="molecule type" value="Genomic_DNA"/>
</dbReference>
<dbReference type="GO" id="GO:0004523">
    <property type="term" value="F:RNA-DNA hybrid ribonuclease activity"/>
    <property type="evidence" value="ECO:0007669"/>
    <property type="project" value="InterPro"/>
</dbReference>
<evidence type="ECO:0000313" key="5">
    <source>
        <dbReference type="Proteomes" id="UP000324897"/>
    </source>
</evidence>
<proteinExistence type="predicted"/>
<dbReference type="InterPro" id="IPR002156">
    <property type="entry name" value="RNaseH_domain"/>
</dbReference>
<comment type="caution">
    <text evidence="4">The sequence shown here is derived from an EMBL/GenBank/DDBJ whole genome shotgun (WGS) entry which is preliminary data.</text>
</comment>
<feature type="non-terminal residue" evidence="4">
    <location>
        <position position="1"/>
    </location>
</feature>
<feature type="compositionally biased region" description="Low complexity" evidence="1">
    <location>
        <begin position="349"/>
        <end position="360"/>
    </location>
</feature>
<accession>A0A5J9U505</accession>
<keyword evidence="5" id="KW-1185">Reference proteome</keyword>